<organism evidence="8 9">
    <name type="scientific">Candidatus Neomicrothrix parvicella RN1</name>
    <dbReference type="NCBI Taxonomy" id="1229780"/>
    <lineage>
        <taxon>Bacteria</taxon>
        <taxon>Bacillati</taxon>
        <taxon>Actinomycetota</taxon>
        <taxon>Acidimicrobiia</taxon>
        <taxon>Acidimicrobiales</taxon>
        <taxon>Microthrixaceae</taxon>
        <taxon>Candidatus Neomicrothrix</taxon>
    </lineage>
</organism>
<evidence type="ECO:0000256" key="5">
    <source>
        <dbReference type="ARBA" id="ARBA00022857"/>
    </source>
</evidence>
<evidence type="ECO:0000256" key="3">
    <source>
        <dbReference type="ARBA" id="ARBA00022630"/>
    </source>
</evidence>
<keyword evidence="3" id="KW-0285">Flavoprotein</keyword>
<comment type="cofactor">
    <cofactor evidence="1">
        <name>FAD</name>
        <dbReference type="ChEBI" id="CHEBI:57692"/>
    </cofactor>
</comment>
<reference evidence="8 9" key="1">
    <citation type="journal article" date="2013" name="ISME J.">
        <title>Metabolic model for the filamentous 'Candidatus Microthrix parvicella' based on genomic and metagenomic analyses.</title>
        <authorList>
            <person name="Jon McIlroy S."/>
            <person name="Kristiansen R."/>
            <person name="Albertsen M."/>
            <person name="Michael Karst S."/>
            <person name="Rossetti S."/>
            <person name="Lund Nielsen J."/>
            <person name="Tandoi V."/>
            <person name="James Seviour R."/>
            <person name="Nielsen P.H."/>
        </authorList>
    </citation>
    <scope>NUCLEOTIDE SEQUENCE [LARGE SCALE GENOMIC DNA]</scope>
    <source>
        <strain evidence="8 9">RN1</strain>
    </source>
</reference>
<dbReference type="AlphaFoldDB" id="R4Z071"/>
<dbReference type="EC" id="1.14.13.92" evidence="8"/>
<accession>R4Z071</accession>
<gene>
    <name evidence="8" type="ORF">BN381_130229</name>
</gene>
<dbReference type="STRING" id="1229780.BN381_130229"/>
<dbReference type="GO" id="GO:0004499">
    <property type="term" value="F:N,N-dimethylaniline monooxygenase activity"/>
    <property type="evidence" value="ECO:0007669"/>
    <property type="project" value="InterPro"/>
</dbReference>
<dbReference type="InterPro" id="IPR036188">
    <property type="entry name" value="FAD/NAD-bd_sf"/>
</dbReference>
<sequence>MSHESESPTSEIDPVEAAKERYRLEREKRLRSDGLAQYSQLDDYEEYDHDPWVEPGFTREPVVEETTAVIVGGGFGGMLLAVNLIKRGITDFRIVEAAGDFGGTWYWNRYPGCQCDVESYIYMPLLEETGYMPSKRYAPATEIFEHCQRVGRHFDLYPHALFQTEMETAVWDDEAARWRITTDRGDQLTAKFMVTAGGILHKAKLPAIEGITDFEGRAFHTARWNYEFTGGGPTDPMDKMADKRVGIIGTGATSVQVVPQLARAAKEVFVFQRTPASVGVRNNSFTDPEWWKTLKPGWQAERMANFTSVVSGEHPDEDLVADEWSVVWGTDTQSEPATPEEAVALERHDFEVMETLRGRVDDVVDDPETAERLKPWYGKHCKRVTFHDEYLEAFNSPNVHLVDTDGRGVELMNAQGPVVDGEQYEIDLLIYASGFEVTTGLVSRLGFDPVGKGGVKLSERWADGAHTLHGVFTHGFPNMLVCHFVQAGFGLNFTHYLSESTNHLASIIARAEDENIVSIEATEEAEEAWLATLWQAGKGFGRYGAKCTPSYGNSEGARSMEAARNVVHPGNLMNYVAYLQEWRDAGDMPGTVVVRGDEV</sequence>
<keyword evidence="9" id="KW-1185">Reference proteome</keyword>
<dbReference type="GO" id="GO:0050661">
    <property type="term" value="F:NADP binding"/>
    <property type="evidence" value="ECO:0007669"/>
    <property type="project" value="InterPro"/>
</dbReference>
<comment type="caution">
    <text evidence="8">The sequence shown here is derived from an EMBL/GenBank/DDBJ whole genome shotgun (WGS) entry which is preliminary data.</text>
</comment>
<dbReference type="GO" id="GO:0033776">
    <property type="term" value="F:phenylacetone monooxygenase activity"/>
    <property type="evidence" value="ECO:0007669"/>
    <property type="project" value="UniProtKB-EC"/>
</dbReference>
<dbReference type="Gene3D" id="3.50.50.60">
    <property type="entry name" value="FAD/NAD(P)-binding domain"/>
    <property type="match status" value="2"/>
</dbReference>
<evidence type="ECO:0000313" key="8">
    <source>
        <dbReference type="EMBL" id="CCM62671.1"/>
    </source>
</evidence>
<evidence type="ECO:0000313" key="9">
    <source>
        <dbReference type="Proteomes" id="UP000018291"/>
    </source>
</evidence>
<evidence type="ECO:0000256" key="2">
    <source>
        <dbReference type="ARBA" id="ARBA00010139"/>
    </source>
</evidence>
<evidence type="ECO:0000256" key="1">
    <source>
        <dbReference type="ARBA" id="ARBA00001974"/>
    </source>
</evidence>
<proteinExistence type="inferred from homology"/>
<protein>
    <submittedName>
        <fullName evidence="8">Phenylacetone monooxygenase</fullName>
        <ecNumber evidence="8">1.14.13.92</ecNumber>
    </submittedName>
</protein>
<dbReference type="eggNOG" id="COG2072">
    <property type="taxonomic scope" value="Bacteria"/>
</dbReference>
<name>R4Z071_9ACTN</name>
<dbReference type="RefSeq" id="WP_012224235.1">
    <property type="nucleotide sequence ID" value="NZ_HG422565.1"/>
</dbReference>
<evidence type="ECO:0000256" key="6">
    <source>
        <dbReference type="ARBA" id="ARBA00023002"/>
    </source>
</evidence>
<dbReference type="GO" id="GO:0050660">
    <property type="term" value="F:flavin adenine dinucleotide binding"/>
    <property type="evidence" value="ECO:0007669"/>
    <property type="project" value="InterPro"/>
</dbReference>
<keyword evidence="7 8" id="KW-0503">Monooxygenase</keyword>
<keyword evidence="5" id="KW-0521">NADP</keyword>
<evidence type="ECO:0000256" key="7">
    <source>
        <dbReference type="ARBA" id="ARBA00023033"/>
    </source>
</evidence>
<keyword evidence="6 8" id="KW-0560">Oxidoreductase</keyword>
<dbReference type="FunFam" id="3.50.50.60:FF:000341">
    <property type="entry name" value="Baeyer-Villiger monooxygenase"/>
    <property type="match status" value="1"/>
</dbReference>
<dbReference type="PANTHER" id="PTHR43098:SF4">
    <property type="entry name" value="BLR3857 PROTEIN"/>
    <property type="match status" value="1"/>
</dbReference>
<dbReference type="EMBL" id="CANL01000005">
    <property type="protein sequence ID" value="CCM62671.1"/>
    <property type="molecule type" value="Genomic_DNA"/>
</dbReference>
<dbReference type="Proteomes" id="UP000018291">
    <property type="component" value="Unassembled WGS sequence"/>
</dbReference>
<dbReference type="Pfam" id="PF13738">
    <property type="entry name" value="Pyr_redox_3"/>
    <property type="match status" value="1"/>
</dbReference>
<dbReference type="InterPro" id="IPR050775">
    <property type="entry name" value="FAD-binding_Monooxygenases"/>
</dbReference>
<comment type="similarity">
    <text evidence="2">Belongs to the FAD-binding monooxygenase family.</text>
</comment>
<dbReference type="SUPFAM" id="SSF51905">
    <property type="entry name" value="FAD/NAD(P)-binding domain"/>
    <property type="match status" value="1"/>
</dbReference>
<dbReference type="HOGENOM" id="CLU_006937_8_2_11"/>
<evidence type="ECO:0000256" key="4">
    <source>
        <dbReference type="ARBA" id="ARBA00022827"/>
    </source>
</evidence>
<dbReference type="PANTHER" id="PTHR43098">
    <property type="entry name" value="L-ORNITHINE N(5)-MONOOXYGENASE-RELATED"/>
    <property type="match status" value="1"/>
</dbReference>
<dbReference type="OrthoDB" id="5168853at2"/>
<keyword evidence="4" id="KW-0274">FAD</keyword>